<reference evidence="2 3" key="1">
    <citation type="submission" date="2019-02" db="EMBL/GenBank/DDBJ databases">
        <title>Deep-cultivation of Planctomycetes and their phenomic and genomic characterization uncovers novel biology.</title>
        <authorList>
            <person name="Wiegand S."/>
            <person name="Jogler M."/>
            <person name="Boedeker C."/>
            <person name="Pinto D."/>
            <person name="Vollmers J."/>
            <person name="Rivas-Marin E."/>
            <person name="Kohn T."/>
            <person name="Peeters S.H."/>
            <person name="Heuer A."/>
            <person name="Rast P."/>
            <person name="Oberbeckmann S."/>
            <person name="Bunk B."/>
            <person name="Jeske O."/>
            <person name="Meyerdierks A."/>
            <person name="Storesund J.E."/>
            <person name="Kallscheuer N."/>
            <person name="Luecker S."/>
            <person name="Lage O.M."/>
            <person name="Pohl T."/>
            <person name="Merkel B.J."/>
            <person name="Hornburger P."/>
            <person name="Mueller R.-W."/>
            <person name="Bruemmer F."/>
            <person name="Labrenz M."/>
            <person name="Spormann A.M."/>
            <person name="Op Den Camp H."/>
            <person name="Overmann J."/>
            <person name="Amann R."/>
            <person name="Jetten M.S.M."/>
            <person name="Mascher T."/>
            <person name="Medema M.H."/>
            <person name="Devos D.P."/>
            <person name="Kaster A.-K."/>
            <person name="Ovreas L."/>
            <person name="Rohde M."/>
            <person name="Galperin M.Y."/>
            <person name="Jogler C."/>
        </authorList>
    </citation>
    <scope>NUCLEOTIDE SEQUENCE [LARGE SCALE GENOMIC DNA]</scope>
    <source>
        <strain evidence="2 3">Pan54</strain>
    </source>
</reference>
<comment type="caution">
    <text evidence="2">The sequence shown here is derived from an EMBL/GenBank/DDBJ whole genome shotgun (WGS) entry which is preliminary data.</text>
</comment>
<evidence type="ECO:0000313" key="3">
    <source>
        <dbReference type="Proteomes" id="UP000316095"/>
    </source>
</evidence>
<feature type="signal peptide" evidence="1">
    <location>
        <begin position="1"/>
        <end position="24"/>
    </location>
</feature>
<name>A0A5C5XRF9_9PLAN</name>
<sequence length="301" mass="34674" precursor="true">MKPYMSCIWGAVLAITLQAIAAQAQDPGVTKPTLEALVANSSEIMTVNVKSFQVEEPRQKVTQLELMPTGHIKRVWKLPKHQTEANRLVYEQEDAGQVRAYDQYYWSYDLSSPGGRLAAQLPDWKKNQTEFLLFKDFQSPNSGPLQFLISIDDDSVYVNDWSAVSGRQEILKRIHELMKKYQGVKKVKLVLVDVGHFGSTFPKNEEGEIDHAMPEARCIIQPFDNDYEKLLVSQIKDLKKLRDNNFTTTRIDWLKYTQDFYHFQSPENEKLLQEAYSDPQIGEQQKALLKKMLDAWGVNIE</sequence>
<dbReference type="AlphaFoldDB" id="A0A5C5XRF9"/>
<dbReference type="EMBL" id="SJPG01000001">
    <property type="protein sequence ID" value="TWT64302.1"/>
    <property type="molecule type" value="Genomic_DNA"/>
</dbReference>
<dbReference type="Proteomes" id="UP000316095">
    <property type="component" value="Unassembled WGS sequence"/>
</dbReference>
<keyword evidence="1" id="KW-0732">Signal</keyword>
<evidence type="ECO:0000256" key="1">
    <source>
        <dbReference type="SAM" id="SignalP"/>
    </source>
</evidence>
<gene>
    <name evidence="2" type="ORF">Pan54_50640</name>
</gene>
<accession>A0A5C5XRF9</accession>
<proteinExistence type="predicted"/>
<organism evidence="2 3">
    <name type="scientific">Rubinisphaera italica</name>
    <dbReference type="NCBI Taxonomy" id="2527969"/>
    <lineage>
        <taxon>Bacteria</taxon>
        <taxon>Pseudomonadati</taxon>
        <taxon>Planctomycetota</taxon>
        <taxon>Planctomycetia</taxon>
        <taxon>Planctomycetales</taxon>
        <taxon>Planctomycetaceae</taxon>
        <taxon>Rubinisphaera</taxon>
    </lineage>
</organism>
<protein>
    <submittedName>
        <fullName evidence="2">Uncharacterized protein</fullName>
    </submittedName>
</protein>
<feature type="chain" id="PRO_5022824506" evidence="1">
    <location>
        <begin position="25"/>
        <end position="301"/>
    </location>
</feature>
<evidence type="ECO:0000313" key="2">
    <source>
        <dbReference type="EMBL" id="TWT64302.1"/>
    </source>
</evidence>
<keyword evidence="3" id="KW-1185">Reference proteome</keyword>